<dbReference type="Pfam" id="PF12900">
    <property type="entry name" value="Pyridox_ox_2"/>
    <property type="match status" value="1"/>
</dbReference>
<accession>A0A8H5BK59</accession>
<dbReference type="InterPro" id="IPR012349">
    <property type="entry name" value="Split_barrel_FMN-bd"/>
</dbReference>
<dbReference type="OrthoDB" id="444432at2759"/>
<dbReference type="EMBL" id="JAACJJ010000016">
    <property type="protein sequence ID" value="KAF5324346.1"/>
    <property type="molecule type" value="Genomic_DNA"/>
</dbReference>
<dbReference type="InterPro" id="IPR024747">
    <property type="entry name" value="Pyridox_Oxase-rel"/>
</dbReference>
<keyword evidence="2" id="KW-1185">Reference proteome</keyword>
<evidence type="ECO:0000313" key="1">
    <source>
        <dbReference type="EMBL" id="KAF5324346.1"/>
    </source>
</evidence>
<dbReference type="SUPFAM" id="SSF50475">
    <property type="entry name" value="FMN-binding split barrel"/>
    <property type="match status" value="1"/>
</dbReference>
<dbReference type="Gene3D" id="2.30.110.10">
    <property type="entry name" value="Electron Transport, Fmn-binding Protein, Chain A"/>
    <property type="match status" value="1"/>
</dbReference>
<evidence type="ECO:0000313" key="2">
    <source>
        <dbReference type="Proteomes" id="UP000567179"/>
    </source>
</evidence>
<name>A0A8H5BK59_9AGAR</name>
<evidence type="ECO:0008006" key="3">
    <source>
        <dbReference type="Google" id="ProtNLM"/>
    </source>
</evidence>
<protein>
    <recommendedName>
        <fullName evidence="3">Flavin-nucleotide-binding protein</fullName>
    </recommendedName>
</protein>
<organism evidence="1 2">
    <name type="scientific">Psilocybe cf. subviscida</name>
    <dbReference type="NCBI Taxonomy" id="2480587"/>
    <lineage>
        <taxon>Eukaryota</taxon>
        <taxon>Fungi</taxon>
        <taxon>Dikarya</taxon>
        <taxon>Basidiomycota</taxon>
        <taxon>Agaricomycotina</taxon>
        <taxon>Agaricomycetes</taxon>
        <taxon>Agaricomycetidae</taxon>
        <taxon>Agaricales</taxon>
        <taxon>Agaricineae</taxon>
        <taxon>Strophariaceae</taxon>
        <taxon>Psilocybe</taxon>
    </lineage>
</organism>
<dbReference type="PANTHER" id="PTHR34071">
    <property type="entry name" value="5-NITROIMIDAZOLE ANTIBIOTICS RESISTANCE PROTEIN, NIMA-FAMILY-RELATED PROTEIN-RELATED"/>
    <property type="match status" value="1"/>
</dbReference>
<reference evidence="1 2" key="1">
    <citation type="journal article" date="2020" name="ISME J.">
        <title>Uncovering the hidden diversity of litter-decomposition mechanisms in mushroom-forming fungi.</title>
        <authorList>
            <person name="Floudas D."/>
            <person name="Bentzer J."/>
            <person name="Ahren D."/>
            <person name="Johansson T."/>
            <person name="Persson P."/>
            <person name="Tunlid A."/>
        </authorList>
    </citation>
    <scope>NUCLEOTIDE SEQUENCE [LARGE SCALE GENOMIC DNA]</scope>
    <source>
        <strain evidence="1 2">CBS 101986</strain>
    </source>
</reference>
<sequence length="273" mass="29653">MSDAAEAYSKTLRSTINRLKQRGTYDHDTIHGIIDSAPIAHVSFNPTSLDDDPFPTILPMLAVTGSYTAPGADLTSPIAVYIHGHSASRFMKFPATRADDPNFDPLPGVPVCVSATHVDGVVLALTPFNCSCNYRSAVVHGYATTVDDPAEKMYALTLLTNNLVPGTWENTRVPPTAAEMQSTTVLRVDIVCASAKIRAWEAGNDKEDLDNMALRDRVWTGVVPMFTSHGIPVPAGENRVLVVPDRLEKFVAAENKKRATYANDVAGRPYIKK</sequence>
<comment type="caution">
    <text evidence="1">The sequence shown here is derived from an EMBL/GenBank/DDBJ whole genome shotgun (WGS) entry which is preliminary data.</text>
</comment>
<dbReference type="PANTHER" id="PTHR34071:SF2">
    <property type="entry name" value="FLAVIN-NUCLEOTIDE-BINDING PROTEIN"/>
    <property type="match status" value="1"/>
</dbReference>
<proteinExistence type="predicted"/>
<dbReference type="AlphaFoldDB" id="A0A8H5BK59"/>
<gene>
    <name evidence="1" type="ORF">D9619_011123</name>
</gene>
<dbReference type="Proteomes" id="UP000567179">
    <property type="component" value="Unassembled WGS sequence"/>
</dbReference>